<dbReference type="OrthoDB" id="5351651at2759"/>
<reference evidence="1 2" key="1">
    <citation type="journal article" date="2018" name="Nat. Ecol. Evol.">
        <title>Pezizomycetes genomes reveal the molecular basis of ectomycorrhizal truffle lifestyle.</title>
        <authorList>
            <person name="Murat C."/>
            <person name="Payen T."/>
            <person name="Noel B."/>
            <person name="Kuo A."/>
            <person name="Morin E."/>
            <person name="Chen J."/>
            <person name="Kohler A."/>
            <person name="Krizsan K."/>
            <person name="Balestrini R."/>
            <person name="Da Silva C."/>
            <person name="Montanini B."/>
            <person name="Hainaut M."/>
            <person name="Levati E."/>
            <person name="Barry K.W."/>
            <person name="Belfiori B."/>
            <person name="Cichocki N."/>
            <person name="Clum A."/>
            <person name="Dockter R.B."/>
            <person name="Fauchery L."/>
            <person name="Guy J."/>
            <person name="Iotti M."/>
            <person name="Le Tacon F."/>
            <person name="Lindquist E.A."/>
            <person name="Lipzen A."/>
            <person name="Malagnac F."/>
            <person name="Mello A."/>
            <person name="Molinier V."/>
            <person name="Miyauchi S."/>
            <person name="Poulain J."/>
            <person name="Riccioni C."/>
            <person name="Rubini A."/>
            <person name="Sitrit Y."/>
            <person name="Splivallo R."/>
            <person name="Traeger S."/>
            <person name="Wang M."/>
            <person name="Zifcakova L."/>
            <person name="Wipf D."/>
            <person name="Zambonelli A."/>
            <person name="Paolocci F."/>
            <person name="Nowrousian M."/>
            <person name="Ottonello S."/>
            <person name="Baldrian P."/>
            <person name="Spatafora J.W."/>
            <person name="Henrissat B."/>
            <person name="Nagy L.G."/>
            <person name="Aury J.M."/>
            <person name="Wincker P."/>
            <person name="Grigoriev I.V."/>
            <person name="Bonfante P."/>
            <person name="Martin F.M."/>
        </authorList>
    </citation>
    <scope>NUCLEOTIDE SEQUENCE [LARGE SCALE GENOMIC DNA]</scope>
    <source>
        <strain evidence="1 2">CCBAS932</strain>
    </source>
</reference>
<organism evidence="1 2">
    <name type="scientific">Morchella conica CCBAS932</name>
    <dbReference type="NCBI Taxonomy" id="1392247"/>
    <lineage>
        <taxon>Eukaryota</taxon>
        <taxon>Fungi</taxon>
        <taxon>Dikarya</taxon>
        <taxon>Ascomycota</taxon>
        <taxon>Pezizomycotina</taxon>
        <taxon>Pezizomycetes</taxon>
        <taxon>Pezizales</taxon>
        <taxon>Morchellaceae</taxon>
        <taxon>Morchella</taxon>
    </lineage>
</organism>
<protein>
    <submittedName>
        <fullName evidence="1">Uncharacterized protein</fullName>
    </submittedName>
</protein>
<evidence type="ECO:0000313" key="2">
    <source>
        <dbReference type="Proteomes" id="UP000277580"/>
    </source>
</evidence>
<proteinExistence type="predicted"/>
<evidence type="ECO:0000313" key="1">
    <source>
        <dbReference type="EMBL" id="RPB12294.1"/>
    </source>
</evidence>
<gene>
    <name evidence="1" type="ORF">P167DRAFT_545525</name>
</gene>
<accession>A0A3N4KNW4</accession>
<dbReference type="AlphaFoldDB" id="A0A3N4KNW4"/>
<dbReference type="InParanoid" id="A0A3N4KNW4"/>
<dbReference type="Proteomes" id="UP000277580">
    <property type="component" value="Unassembled WGS sequence"/>
</dbReference>
<keyword evidence="2" id="KW-1185">Reference proteome</keyword>
<sequence>MSDSDSTITQSPRRLRWNPVAISHVILELTNTVTALEANYPEAVHDHDSQALRWYDDITCWDYKVGQLAKKVKKAAKCYRTLSDRGRLSRGDPELRTDLADAWAMLVILFTNRANLYNMVCRRAVERPTDEDLRVLSTLEFVPKPQEFKIQDYEVILAAIRLI</sequence>
<name>A0A3N4KNW4_9PEZI</name>
<dbReference type="EMBL" id="ML119129">
    <property type="protein sequence ID" value="RPB12294.1"/>
    <property type="molecule type" value="Genomic_DNA"/>
</dbReference>